<evidence type="ECO:0008006" key="7">
    <source>
        <dbReference type="Google" id="ProtNLM"/>
    </source>
</evidence>
<evidence type="ECO:0000313" key="6">
    <source>
        <dbReference type="Proteomes" id="UP000247892"/>
    </source>
</evidence>
<dbReference type="AlphaFoldDB" id="A0A318LSM0"/>
<gene>
    <name evidence="5" type="ORF">BA062_12935</name>
</gene>
<evidence type="ECO:0000256" key="1">
    <source>
        <dbReference type="ARBA" id="ARBA00004255"/>
    </source>
</evidence>
<accession>A0A318LSM0</accession>
<name>A0A318LSM0_9PSEU</name>
<evidence type="ECO:0000256" key="4">
    <source>
        <dbReference type="ARBA" id="ARBA00023136"/>
    </source>
</evidence>
<dbReference type="OrthoDB" id="5183796at2"/>
<dbReference type="InterPro" id="IPR008628">
    <property type="entry name" value="GPP34-like"/>
</dbReference>
<comment type="caution">
    <text evidence="5">The sequence shown here is derived from an EMBL/GenBank/DDBJ whole genome shotgun (WGS) entry which is preliminary data.</text>
</comment>
<protein>
    <recommendedName>
        <fullName evidence="7">GPP34 family phosphoprotein</fullName>
    </recommendedName>
</protein>
<sequence length="222" mass="23873">MTGTNPTLTLPDELVLLLHKEDGAHYPGPSVTVATGAARVGELVLRSRVALEGRKLRVTDQSPTGLAWADALLAEFAKRSGDEGKPVDLSWWLSFELGTFSDHRDVLVENGLLRKETKKFLGLLKSSHFYPDEVAREAALTELTALARGQREPDNRTALLGSIAHASGLDKSLGFTDAERDRLDALAKGENLGGLVESTVKEAVELIATTMVMVTTLPGTGE</sequence>
<dbReference type="GO" id="GO:0012505">
    <property type="term" value="C:endomembrane system"/>
    <property type="evidence" value="ECO:0007669"/>
    <property type="project" value="UniProtKB-ARBA"/>
</dbReference>
<dbReference type="GO" id="GO:0070273">
    <property type="term" value="F:phosphatidylinositol-4-phosphate binding"/>
    <property type="evidence" value="ECO:0007669"/>
    <property type="project" value="InterPro"/>
</dbReference>
<dbReference type="Pfam" id="PF05719">
    <property type="entry name" value="GPP34"/>
    <property type="match status" value="1"/>
</dbReference>
<keyword evidence="4" id="KW-0472">Membrane</keyword>
<comment type="subcellular location">
    <subcellularLocation>
        <location evidence="1">Golgi apparatus membrane</location>
        <topology evidence="1">Peripheral membrane protein</topology>
        <orientation evidence="1">Cytoplasmic side</orientation>
    </subcellularLocation>
</comment>
<dbReference type="Proteomes" id="UP000247892">
    <property type="component" value="Unassembled WGS sequence"/>
</dbReference>
<evidence type="ECO:0000256" key="2">
    <source>
        <dbReference type="ARBA" id="ARBA00023034"/>
    </source>
</evidence>
<dbReference type="RefSeq" id="WP_110336326.1">
    <property type="nucleotide sequence ID" value="NZ_MASU01000005.1"/>
</dbReference>
<proteinExistence type="predicted"/>
<dbReference type="EMBL" id="MASU01000005">
    <property type="protein sequence ID" value="PXY36314.1"/>
    <property type="molecule type" value="Genomic_DNA"/>
</dbReference>
<keyword evidence="2" id="KW-0333">Golgi apparatus</keyword>
<organism evidence="5 6">
    <name type="scientific">Prauserella flavalba</name>
    <dbReference type="NCBI Taxonomy" id="1477506"/>
    <lineage>
        <taxon>Bacteria</taxon>
        <taxon>Bacillati</taxon>
        <taxon>Actinomycetota</taxon>
        <taxon>Actinomycetes</taxon>
        <taxon>Pseudonocardiales</taxon>
        <taxon>Pseudonocardiaceae</taxon>
        <taxon>Prauserella</taxon>
    </lineage>
</organism>
<keyword evidence="3" id="KW-0446">Lipid-binding</keyword>
<dbReference type="InterPro" id="IPR038261">
    <property type="entry name" value="GPP34-like_sf"/>
</dbReference>
<reference evidence="5 6" key="1">
    <citation type="submission" date="2016-07" db="EMBL/GenBank/DDBJ databases">
        <title>Draft genome sequence of Prauserella sp. YIM 121212, isolated from alkaline soil.</title>
        <authorList>
            <person name="Ruckert C."/>
            <person name="Albersmeier A."/>
            <person name="Jiang C.-L."/>
            <person name="Jiang Y."/>
            <person name="Kalinowski J."/>
            <person name="Schneider O."/>
            <person name="Winkler A."/>
            <person name="Zotchev S.B."/>
        </authorList>
    </citation>
    <scope>NUCLEOTIDE SEQUENCE [LARGE SCALE GENOMIC DNA]</scope>
    <source>
        <strain evidence="5 6">YIM 121212</strain>
    </source>
</reference>
<dbReference type="Gene3D" id="1.10.3630.10">
    <property type="entry name" value="yeast vps74-n-term truncation variant domain like"/>
    <property type="match status" value="1"/>
</dbReference>
<keyword evidence="6" id="KW-1185">Reference proteome</keyword>
<evidence type="ECO:0000256" key="3">
    <source>
        <dbReference type="ARBA" id="ARBA00023121"/>
    </source>
</evidence>
<dbReference type="GO" id="GO:0005737">
    <property type="term" value="C:cytoplasm"/>
    <property type="evidence" value="ECO:0007669"/>
    <property type="project" value="UniProtKB-ARBA"/>
</dbReference>
<evidence type="ECO:0000313" key="5">
    <source>
        <dbReference type="EMBL" id="PXY36314.1"/>
    </source>
</evidence>